<dbReference type="InterPro" id="IPR006149">
    <property type="entry name" value="EB_dom"/>
</dbReference>
<evidence type="ECO:0000259" key="2">
    <source>
        <dbReference type="SMART" id="SM00181"/>
    </source>
</evidence>
<feature type="domain" description="EGF-like" evidence="2">
    <location>
        <begin position="1027"/>
        <end position="1061"/>
    </location>
</feature>
<feature type="domain" description="EGF-like" evidence="2">
    <location>
        <begin position="195"/>
        <end position="231"/>
    </location>
</feature>
<dbReference type="EMBL" id="CAJNRD030001116">
    <property type="protein sequence ID" value="CAG5075890.1"/>
    <property type="molecule type" value="Genomic_DNA"/>
</dbReference>
<proteinExistence type="predicted"/>
<dbReference type="Proteomes" id="UP000786811">
    <property type="component" value="Unassembled WGS sequence"/>
</dbReference>
<gene>
    <name evidence="3" type="ORF">HICCMSTLAB_LOCUS1913</name>
</gene>
<dbReference type="PANTHER" id="PTHR39069">
    <property type="entry name" value="ECDYSONE-INDUCIBLE GENE E1, ISOFORM A"/>
    <property type="match status" value="1"/>
</dbReference>
<dbReference type="OrthoDB" id="504708at2759"/>
<evidence type="ECO:0000313" key="4">
    <source>
        <dbReference type="Proteomes" id="UP000786811"/>
    </source>
</evidence>
<feature type="domain" description="EGF-like" evidence="2">
    <location>
        <begin position="804"/>
        <end position="846"/>
    </location>
</feature>
<dbReference type="SMART" id="SM00181">
    <property type="entry name" value="EGF"/>
    <property type="match status" value="11"/>
</dbReference>
<feature type="domain" description="EGF-like" evidence="2">
    <location>
        <begin position="523"/>
        <end position="567"/>
    </location>
</feature>
<sequence length="1066" mass="117410">MASSVYCKVIYLLIALFCKLSEIESSQCSEYGKTCDPHNQRRCCSPTLECMISNLDMKFVCMETGQLYSRCSKNDDCSSINNLICSKENICACQQNYVEFNHHICRPLLGGRCANNESCVPRNSNCIDNKCECNHNYFSFTDNYCLPVILGMPCSDDTFCQQVRFAQCSDNKVCECNSNAGELNPAKCGSLLNGFCLSDNDCYHLNSICVNKRCQCKPKHVSSKLSTGACLPGYLNMTCSAKDVPCDLFIEHTKCSFDGKCVCQNRYLPINDTSCGLIFGAECFSEESCATVNAACIDNKCQCKLNYVYRYDKCLPALLNESCEFDHDCIEIRHSICLKQQCICEDSYKQIDKNTCNKRNTGNFKLEQSCSGNEECQGIPYAHCIDNSCQCKPQHAKLNETACAPVLGAFCWSDSPCADVNAVCIEHRCQCRAGFLAQSHDKCIKSFLGSSCERFGDCDVLHSKCSNKACECISSYIPLNKTTCAPLLGGFCWKSEKCLPDNSVCVDNECQCNKDYSRQSNERCLPTSLGQFCRVNADCIAIKYSVCSENTCVCKPNTVPAEGNRCKSLLGGVCGDEKDCFTRNGLCIGHRCQCHNNILPQSNFKCPVRFVNTTYAKMGSDDPVRCSNDGTCTCGPKHAALNDTICAPGLGEACNYLCLTDNAACIDNKCQCKLNYAPQAGKFCKPTQLHLACAFDVDCNDVEHAKCSNGECLCREKYAELDVKTCRPLLGGSCRSDSDCLTDNASCIDNRCQCSEYFTTANDSCLPIDKFCNINADCSDIDNTECSDNVCKCKPNFRRLNSIVCEPLLGGACKSDAQCRIPNSACLMTKCQCTRYYVANSNNRCALLTLGQPCIDNNNCNTIPYAVCSNNICTCKQNFMAIDEDTCLPVIGGHCLEDIQCRYNTTECINDKCQCKKSFNANLRYLPAVTSRNAATVGIINAAMASVSAQIKISLSTPGPVLRSSAELVGRIINASFRIQNSSFSCENDYDCGEPWHSECLNSKKCFCKLNSYATNMSTCRPLLGGYCLKDDRCLPANSECSNFQCKCKNRFVAAANNLCVPVRGS</sequence>
<dbReference type="PANTHER" id="PTHR39069:SF8">
    <property type="entry name" value="FI17111P1"/>
    <property type="match status" value="1"/>
</dbReference>
<organism evidence="3 4">
    <name type="scientific">Cotesia congregata</name>
    <name type="common">Parasitoid wasp</name>
    <name type="synonym">Apanteles congregatus</name>
    <dbReference type="NCBI Taxonomy" id="51543"/>
    <lineage>
        <taxon>Eukaryota</taxon>
        <taxon>Metazoa</taxon>
        <taxon>Ecdysozoa</taxon>
        <taxon>Arthropoda</taxon>
        <taxon>Hexapoda</taxon>
        <taxon>Insecta</taxon>
        <taxon>Pterygota</taxon>
        <taxon>Neoptera</taxon>
        <taxon>Endopterygota</taxon>
        <taxon>Hymenoptera</taxon>
        <taxon>Apocrita</taxon>
        <taxon>Ichneumonoidea</taxon>
        <taxon>Braconidae</taxon>
        <taxon>Microgastrinae</taxon>
        <taxon>Cotesia</taxon>
    </lineage>
</organism>
<feature type="chain" id="PRO_5035208395" evidence="1">
    <location>
        <begin position="26"/>
        <end position="1066"/>
    </location>
</feature>
<reference evidence="3" key="1">
    <citation type="submission" date="2021-04" db="EMBL/GenBank/DDBJ databases">
        <authorList>
            <person name="Chebbi M.A.C M."/>
        </authorList>
    </citation>
    <scope>NUCLEOTIDE SEQUENCE</scope>
</reference>
<feature type="domain" description="EGF-like" evidence="2">
    <location>
        <begin position="653"/>
        <end position="685"/>
    </location>
</feature>
<accession>A0A8J2ED96</accession>
<keyword evidence="4" id="KW-1185">Reference proteome</keyword>
<evidence type="ECO:0000256" key="1">
    <source>
        <dbReference type="SAM" id="SignalP"/>
    </source>
</evidence>
<feature type="domain" description="EGF-like" evidence="2">
    <location>
        <begin position="859"/>
        <end position="888"/>
    </location>
</feature>
<comment type="caution">
    <text evidence="3">The sequence shown here is derived from an EMBL/GenBank/DDBJ whole genome shotgun (WGS) entry which is preliminary data.</text>
</comment>
<dbReference type="InterPro" id="IPR000742">
    <property type="entry name" value="EGF"/>
</dbReference>
<feature type="signal peptide" evidence="1">
    <location>
        <begin position="1"/>
        <end position="25"/>
    </location>
</feature>
<feature type="domain" description="EGF-like" evidence="2">
    <location>
        <begin position="402"/>
        <end position="444"/>
    </location>
</feature>
<dbReference type="AlphaFoldDB" id="A0A8J2ED96"/>
<protein>
    <submittedName>
        <fullName evidence="3">Similar to TNXB: Tenascin-X (Homo sapiens)</fullName>
    </submittedName>
</protein>
<feature type="domain" description="EGF-like" evidence="2">
    <location>
        <begin position="733"/>
        <end position="766"/>
    </location>
</feature>
<evidence type="ECO:0000313" key="3">
    <source>
        <dbReference type="EMBL" id="CAG5075890.1"/>
    </source>
</evidence>
<name>A0A8J2ED96_COTCN</name>
<feature type="domain" description="EGF-like" evidence="2">
    <location>
        <begin position="238"/>
        <end position="276"/>
    </location>
</feature>
<keyword evidence="1" id="KW-0732">Signal</keyword>
<feature type="domain" description="EGF-like" evidence="2">
    <location>
        <begin position="104"/>
        <end position="146"/>
    </location>
</feature>
<dbReference type="Pfam" id="PF01683">
    <property type="entry name" value="EB"/>
    <property type="match status" value="1"/>
</dbReference>
<feature type="domain" description="EGF-like" evidence="2">
    <location>
        <begin position="282"/>
        <end position="315"/>
    </location>
</feature>